<organism evidence="1 2">
    <name type="scientific">Trichinella pseudospiralis</name>
    <name type="common">Parasitic roundworm</name>
    <dbReference type="NCBI Taxonomy" id="6337"/>
    <lineage>
        <taxon>Eukaryota</taxon>
        <taxon>Metazoa</taxon>
        <taxon>Ecdysozoa</taxon>
        <taxon>Nematoda</taxon>
        <taxon>Enoplea</taxon>
        <taxon>Dorylaimia</taxon>
        <taxon>Trichinellida</taxon>
        <taxon>Trichinellidae</taxon>
        <taxon>Trichinella</taxon>
    </lineage>
</organism>
<sequence length="158" mass="18458">MTLVSYVPKKVKNSRRGVDHVDQLAQCNNTAPKSRRWPLAIFFHLLKISMINASVIHQLNSAFELLQPYLQSSLECKSLTKKLQLQNETQLPNPGLHQNKKRNADFILEKVTERPKQFAANVQAIYAFFIQKYCVYTVMQEQQRRLLLIINHKIYDCK</sequence>
<comment type="caution">
    <text evidence="1">The sequence shown here is derived from an EMBL/GenBank/DDBJ whole genome shotgun (WGS) entry which is preliminary data.</text>
</comment>
<evidence type="ECO:0000313" key="2">
    <source>
        <dbReference type="Proteomes" id="UP000054995"/>
    </source>
</evidence>
<accession>A0A0V1FZ86</accession>
<dbReference type="OrthoDB" id="6077919at2759"/>
<name>A0A0V1FZ86_TRIPS</name>
<protein>
    <submittedName>
        <fullName evidence="1">Uncharacterized protein</fullName>
    </submittedName>
</protein>
<keyword evidence="2" id="KW-1185">Reference proteome</keyword>
<dbReference type="AlphaFoldDB" id="A0A0V1FZ86"/>
<gene>
    <name evidence="1" type="ORF">T4D_15723</name>
</gene>
<evidence type="ECO:0000313" key="1">
    <source>
        <dbReference type="EMBL" id="KRY91366.1"/>
    </source>
</evidence>
<dbReference type="Proteomes" id="UP000054995">
    <property type="component" value="Unassembled WGS sequence"/>
</dbReference>
<proteinExistence type="predicted"/>
<dbReference type="EMBL" id="JYDT01000014">
    <property type="protein sequence ID" value="KRY91366.1"/>
    <property type="molecule type" value="Genomic_DNA"/>
</dbReference>
<reference evidence="1 2" key="1">
    <citation type="submission" date="2015-01" db="EMBL/GenBank/DDBJ databases">
        <title>Evolution of Trichinella species and genotypes.</title>
        <authorList>
            <person name="Korhonen P.K."/>
            <person name="Edoardo P."/>
            <person name="Giuseppe L.R."/>
            <person name="Gasser R.B."/>
        </authorList>
    </citation>
    <scope>NUCLEOTIDE SEQUENCE [LARGE SCALE GENOMIC DNA]</scope>
    <source>
        <strain evidence="1">ISS470</strain>
    </source>
</reference>